<dbReference type="RefSeq" id="WP_161448044.1">
    <property type="nucleotide sequence ID" value="NZ_WYDN01000004.1"/>
</dbReference>
<proteinExistence type="predicted"/>
<protein>
    <submittedName>
        <fullName evidence="2">Amidase</fullName>
    </submittedName>
</protein>
<dbReference type="GO" id="GO:0003824">
    <property type="term" value="F:catalytic activity"/>
    <property type="evidence" value="ECO:0007669"/>
    <property type="project" value="InterPro"/>
</dbReference>
<reference evidence="2 3" key="1">
    <citation type="submission" date="2020-01" db="EMBL/GenBank/DDBJ databases">
        <title>Glutamicibacter soli M275.</title>
        <authorList>
            <person name="Meng X."/>
        </authorList>
    </citation>
    <scope>NUCLEOTIDE SEQUENCE [LARGE SCALE GENOMIC DNA]</scope>
    <source>
        <strain evidence="2 3">M275</strain>
    </source>
</reference>
<organism evidence="2 3">
    <name type="scientific">Glutamicibacter soli</name>
    <dbReference type="NCBI Taxonomy" id="453836"/>
    <lineage>
        <taxon>Bacteria</taxon>
        <taxon>Bacillati</taxon>
        <taxon>Actinomycetota</taxon>
        <taxon>Actinomycetes</taxon>
        <taxon>Micrococcales</taxon>
        <taxon>Micrococcaceae</taxon>
        <taxon>Glutamicibacter</taxon>
    </lineage>
</organism>
<accession>A0A6L9G8J6</accession>
<sequence>MKAQQSQGIWTYLPKALETSETDPNLTGPEPEFDFAVKANIEVAAMPASAGSPVFSDYFPDIDSPVVAILKRHGGQVAGLTNMHELAFGMTSDNATFGPVRNPFDHLRSAGGSSGGSAACVAAGLVPLSLGTDTGGSISIPASVCGVVGFRPSTGRWPTAGTIGLSWTRDTIGVHAKSVEHVAMVDTWISHNSASSDMSAPSTDKPILGIPTAFTKDLDPAVASRFAEVRQLLSAHLRILDIDLDEVIAATDSAQWDIVGYEAPRCLSTALATAEDIAPTEAWKYVVSRAASPDVRNILESYDNNPVDDESYTRAIRTADAAHQRYCEILDAAGIDALIFPSLPALPALLRDDDLVMHRGTLVPLFPLFTRHVGPGTVMGVPSVSLPAGLVDAGGGVPLLPVGVNVQGFAHRDSELLTIASQLETLLEQAFS</sequence>
<dbReference type="AlphaFoldDB" id="A0A6L9G8J6"/>
<dbReference type="InterPro" id="IPR000120">
    <property type="entry name" value="Amidase"/>
</dbReference>
<feature type="domain" description="Amidase" evidence="1">
    <location>
        <begin position="35"/>
        <end position="417"/>
    </location>
</feature>
<dbReference type="Proteomes" id="UP000477543">
    <property type="component" value="Unassembled WGS sequence"/>
</dbReference>
<dbReference type="PANTHER" id="PTHR11895">
    <property type="entry name" value="TRANSAMIDASE"/>
    <property type="match status" value="1"/>
</dbReference>
<dbReference type="SUPFAM" id="SSF75304">
    <property type="entry name" value="Amidase signature (AS) enzymes"/>
    <property type="match status" value="1"/>
</dbReference>
<evidence type="ECO:0000259" key="1">
    <source>
        <dbReference type="Pfam" id="PF01425"/>
    </source>
</evidence>
<gene>
    <name evidence="2" type="ORF">GT020_05775</name>
</gene>
<dbReference type="InterPro" id="IPR023631">
    <property type="entry name" value="Amidase_dom"/>
</dbReference>
<dbReference type="PANTHER" id="PTHR11895:SF151">
    <property type="entry name" value="GLUTAMYL-TRNA(GLN) AMIDOTRANSFERASE SUBUNIT A"/>
    <property type="match status" value="1"/>
</dbReference>
<comment type="caution">
    <text evidence="2">The sequence shown here is derived from an EMBL/GenBank/DDBJ whole genome shotgun (WGS) entry which is preliminary data.</text>
</comment>
<dbReference type="InterPro" id="IPR036928">
    <property type="entry name" value="AS_sf"/>
</dbReference>
<dbReference type="Gene3D" id="3.90.1300.10">
    <property type="entry name" value="Amidase signature (AS) domain"/>
    <property type="match status" value="1"/>
</dbReference>
<evidence type="ECO:0000313" key="2">
    <source>
        <dbReference type="EMBL" id="NAZ15576.1"/>
    </source>
</evidence>
<evidence type="ECO:0000313" key="3">
    <source>
        <dbReference type="Proteomes" id="UP000477543"/>
    </source>
</evidence>
<dbReference type="EMBL" id="WYDN01000004">
    <property type="protein sequence ID" value="NAZ15576.1"/>
    <property type="molecule type" value="Genomic_DNA"/>
</dbReference>
<name>A0A6L9G8J6_9MICC</name>
<dbReference type="Pfam" id="PF01425">
    <property type="entry name" value="Amidase"/>
    <property type="match status" value="1"/>
</dbReference>